<reference evidence="2 3" key="1">
    <citation type="submission" date="2016-10" db="EMBL/GenBank/DDBJ databases">
        <authorList>
            <person name="de Groot N.N."/>
        </authorList>
    </citation>
    <scope>NUCLEOTIDE SEQUENCE [LARGE SCALE GENOMIC DNA]</scope>
    <source>
        <strain evidence="2 3">DSM 44892</strain>
    </source>
</reference>
<name>A0A1G8NRP1_9NOCA</name>
<dbReference type="Proteomes" id="UP000183263">
    <property type="component" value="Unassembled WGS sequence"/>
</dbReference>
<evidence type="ECO:0000313" key="3">
    <source>
        <dbReference type="Proteomes" id="UP000183263"/>
    </source>
</evidence>
<evidence type="ECO:0000259" key="1">
    <source>
        <dbReference type="Pfam" id="PF04909"/>
    </source>
</evidence>
<dbReference type="InterPro" id="IPR032466">
    <property type="entry name" value="Metal_Hydrolase"/>
</dbReference>
<accession>A0A1G8NRP1</accession>
<dbReference type="InterPro" id="IPR052358">
    <property type="entry name" value="Aro_Compnd_Degr_Hydrolases"/>
</dbReference>
<keyword evidence="2" id="KW-0378">Hydrolase</keyword>
<sequence>MFDAHLHIIDPRFPLVENHGYLPEPFTIADYRRRTAHLDVNGGAVVTASYQGTDQTYLRAALAELGPGWVGVTQLDLDATDEDIVELDRAGVRAVRFNLRRSVSDLRLLTAQALRAYDIAGWHAEFYVDATLLLSLEPVFAKLPAVSIDHLGMSTRGLPYLLDLVDRGARVKATGFGRTTIEDVGEVLRRIHAVNPEALMFGTDLPGSRARRVFEDPDLDIVAEAVGDLDGWTAVTSGNARRWYRCPEPEPGAAPE</sequence>
<protein>
    <submittedName>
        <fullName evidence="2">Predicted metal-dependent hydrolase, TIM-barrel fold</fullName>
    </submittedName>
</protein>
<dbReference type="PANTHER" id="PTHR35563">
    <property type="entry name" value="BARREL METAL-DEPENDENT HYDROLASE, PUTATIVE (AFU_ORTHOLOGUE AFUA_1G16240)-RELATED"/>
    <property type="match status" value="1"/>
</dbReference>
<dbReference type="Gene3D" id="3.20.20.140">
    <property type="entry name" value="Metal-dependent hydrolases"/>
    <property type="match status" value="1"/>
</dbReference>
<dbReference type="PANTHER" id="PTHR35563:SF2">
    <property type="entry name" value="BARREL METAL-DEPENDENT HYDROLASE, PUTATIVE (AFU_ORTHOLOGUE AFUA_1G16240)-RELATED"/>
    <property type="match status" value="1"/>
</dbReference>
<dbReference type="InterPro" id="IPR006680">
    <property type="entry name" value="Amidohydro-rel"/>
</dbReference>
<dbReference type="EMBL" id="FNDN01000011">
    <property type="protein sequence ID" value="SDI82845.1"/>
    <property type="molecule type" value="Genomic_DNA"/>
</dbReference>
<gene>
    <name evidence="2" type="ORF">SAMN05444695_111152</name>
</gene>
<dbReference type="GO" id="GO:0016787">
    <property type="term" value="F:hydrolase activity"/>
    <property type="evidence" value="ECO:0007669"/>
    <property type="project" value="UniProtKB-KW"/>
</dbReference>
<dbReference type="AlphaFoldDB" id="A0A1G8NRP1"/>
<keyword evidence="3" id="KW-1185">Reference proteome</keyword>
<dbReference type="RefSeq" id="WP_072738908.1">
    <property type="nucleotide sequence ID" value="NZ_CP048813.1"/>
</dbReference>
<organism evidence="2 3">
    <name type="scientific">Rhodococcus triatomae</name>
    <dbReference type="NCBI Taxonomy" id="300028"/>
    <lineage>
        <taxon>Bacteria</taxon>
        <taxon>Bacillati</taxon>
        <taxon>Actinomycetota</taxon>
        <taxon>Actinomycetes</taxon>
        <taxon>Mycobacteriales</taxon>
        <taxon>Nocardiaceae</taxon>
        <taxon>Rhodococcus</taxon>
    </lineage>
</organism>
<dbReference type="SUPFAM" id="SSF51556">
    <property type="entry name" value="Metallo-dependent hydrolases"/>
    <property type="match status" value="1"/>
</dbReference>
<dbReference type="Pfam" id="PF04909">
    <property type="entry name" value="Amidohydro_2"/>
    <property type="match status" value="1"/>
</dbReference>
<evidence type="ECO:0000313" key="2">
    <source>
        <dbReference type="EMBL" id="SDI82845.1"/>
    </source>
</evidence>
<dbReference type="OrthoDB" id="5450317at2"/>
<proteinExistence type="predicted"/>
<feature type="domain" description="Amidohydrolase-related" evidence="1">
    <location>
        <begin position="3"/>
        <end position="245"/>
    </location>
</feature>